<comment type="similarity">
    <text evidence="1">Belongs to the Flattop family.</text>
</comment>
<dbReference type="CDD" id="cd23705">
    <property type="entry name" value="Flattop"/>
    <property type="match status" value="1"/>
</dbReference>
<dbReference type="AlphaFoldDB" id="A0AAU9G0Z9"/>
<organism evidence="3 4">
    <name type="scientific">Drosophila madeirensis</name>
    <name type="common">Fruit fly</name>
    <dbReference type="NCBI Taxonomy" id="30013"/>
    <lineage>
        <taxon>Eukaryota</taxon>
        <taxon>Metazoa</taxon>
        <taxon>Ecdysozoa</taxon>
        <taxon>Arthropoda</taxon>
        <taxon>Hexapoda</taxon>
        <taxon>Insecta</taxon>
        <taxon>Pterygota</taxon>
        <taxon>Neoptera</taxon>
        <taxon>Endopterygota</taxon>
        <taxon>Diptera</taxon>
        <taxon>Brachycera</taxon>
        <taxon>Muscomorpha</taxon>
        <taxon>Ephydroidea</taxon>
        <taxon>Drosophilidae</taxon>
        <taxon>Drosophila</taxon>
        <taxon>Sophophora</taxon>
    </lineage>
</organism>
<evidence type="ECO:0000256" key="1">
    <source>
        <dbReference type="ARBA" id="ARBA00009887"/>
    </source>
</evidence>
<evidence type="ECO:0000313" key="3">
    <source>
        <dbReference type="EMBL" id="BFG02125.1"/>
    </source>
</evidence>
<evidence type="ECO:0000313" key="4">
    <source>
        <dbReference type="Proteomes" id="UP001500889"/>
    </source>
</evidence>
<name>A0AAU9G0Z9_DROMD</name>
<proteinExistence type="inferred from homology"/>
<protein>
    <recommendedName>
        <fullName evidence="2">Cilia- and flagella-associated protein 126</fullName>
    </recommendedName>
</protein>
<dbReference type="GO" id="GO:0036064">
    <property type="term" value="C:ciliary basal body"/>
    <property type="evidence" value="ECO:0007669"/>
    <property type="project" value="TreeGrafter"/>
</dbReference>
<dbReference type="GO" id="GO:0044782">
    <property type="term" value="P:cilium organization"/>
    <property type="evidence" value="ECO:0007669"/>
    <property type="project" value="TreeGrafter"/>
</dbReference>
<dbReference type="Pfam" id="PF22611">
    <property type="entry name" value="CFAP126"/>
    <property type="match status" value="1"/>
</dbReference>
<evidence type="ECO:0000256" key="2">
    <source>
        <dbReference type="ARBA" id="ARBA00033306"/>
    </source>
</evidence>
<gene>
    <name evidence="3" type="ORF">DMAD_01715</name>
</gene>
<dbReference type="PANTHER" id="PTHR34639:SF1">
    <property type="entry name" value="PROTEIN FLATTOP"/>
    <property type="match status" value="1"/>
</dbReference>
<dbReference type="Proteomes" id="UP001500889">
    <property type="component" value="Chromosome A"/>
</dbReference>
<dbReference type="EMBL" id="AP029266">
    <property type="protein sequence ID" value="BFG02125.1"/>
    <property type="molecule type" value="Genomic_DNA"/>
</dbReference>
<accession>A0AAU9G0Z9</accession>
<dbReference type="InterPro" id="IPR038797">
    <property type="entry name" value="Fltp"/>
</dbReference>
<reference evidence="3 4" key="1">
    <citation type="submission" date="2024-02" db="EMBL/GenBank/DDBJ databases">
        <title>A chromosome-level genome assembly of Drosophila madeirensis, a fruit fly species endemic to Madeira island.</title>
        <authorList>
            <person name="Tomihara K."/>
            <person name="Llopart A."/>
            <person name="Yamamoto D."/>
        </authorList>
    </citation>
    <scope>NUCLEOTIDE SEQUENCE [LARGE SCALE GENOMIC DNA]</scope>
    <source>
        <strain evidence="3 4">RF1</strain>
    </source>
</reference>
<keyword evidence="4" id="KW-1185">Reference proteome</keyword>
<dbReference type="PANTHER" id="PTHR34639">
    <property type="entry name" value="PROTEIN FLATTOP"/>
    <property type="match status" value="1"/>
</dbReference>
<sequence>MAFNFSANQFEDRFQAPGLSNWEYPRFAPPRPRQYLKKATPIVDNSGHLLPTARRDGNSFGRYRGTYELPLRITRSFCAHYDACLSGRYKFRDFPRDLCNCQRENARALACDKRVTLGTVGDPYWARPQCQSKCEGIKQIKELHQLSLHGKRGLCTLMRPRTVPDAPRQARNMAKGLGRRLITGFAAKKQEDNNAAKKKPIQK</sequence>